<accession>A0ABN1H1B0</accession>
<evidence type="ECO:0000256" key="1">
    <source>
        <dbReference type="SAM" id="MobiDB-lite"/>
    </source>
</evidence>
<reference evidence="2 3" key="1">
    <citation type="journal article" date="2019" name="Int. J. Syst. Evol. Microbiol.">
        <title>The Global Catalogue of Microorganisms (GCM) 10K type strain sequencing project: providing services to taxonomists for standard genome sequencing and annotation.</title>
        <authorList>
            <consortium name="The Broad Institute Genomics Platform"/>
            <consortium name="The Broad Institute Genome Sequencing Center for Infectious Disease"/>
            <person name="Wu L."/>
            <person name="Ma J."/>
        </authorList>
    </citation>
    <scope>NUCLEOTIDE SEQUENCE [LARGE SCALE GENOMIC DNA]</scope>
    <source>
        <strain evidence="2 3">JCM 5067</strain>
    </source>
</reference>
<dbReference type="EMBL" id="BAAACA010000063">
    <property type="protein sequence ID" value="GAA0626127.1"/>
    <property type="molecule type" value="Genomic_DNA"/>
</dbReference>
<proteinExistence type="predicted"/>
<evidence type="ECO:0000313" key="3">
    <source>
        <dbReference type="Proteomes" id="UP001500668"/>
    </source>
</evidence>
<dbReference type="InterPro" id="IPR027417">
    <property type="entry name" value="P-loop_NTPase"/>
</dbReference>
<keyword evidence="2" id="KW-0547">Nucleotide-binding</keyword>
<name>A0ABN1H1B0_9ACTN</name>
<feature type="region of interest" description="Disordered" evidence="1">
    <location>
        <begin position="1"/>
        <end position="29"/>
    </location>
</feature>
<dbReference type="InterPro" id="IPR008868">
    <property type="entry name" value="TniB"/>
</dbReference>
<sequence>MTRSSRASFIPQQARGQEPPPDSPLTTKEGWRRFVEHEAAPPALLTAAQRAALSRQEKLHDDERRRNYHADLPLVNTPTIQKVVATSRLLVQLNRQQISARRGVIISGASGTGKTTALSQLGRAHEIAVRRRHPHDRSRLPVVYVTVPPAATPKMLAMEFVRFFGLDFPARFNIADVVNAVCATAAHVHVDLVLVDELHNLNLATRTGAEASDQLKYFAERLPATFAYAGIDVEAQGLFAGTRGRQIAGRFTVIPAIPFSYAPGTDRNAWRSLVGTLESMLGLHDHQPGSLTGLSEYLYHRSGGMIGSLSQLIRGAAVLAIEDGSERITEDLLETVPVDFAAERSEALTAPERPRSRRRRVA</sequence>
<organism evidence="2 3">
    <name type="scientific">Streptomyces crystallinus</name>
    <dbReference type="NCBI Taxonomy" id="68191"/>
    <lineage>
        <taxon>Bacteria</taxon>
        <taxon>Bacillati</taxon>
        <taxon>Actinomycetota</taxon>
        <taxon>Actinomycetes</taxon>
        <taxon>Kitasatosporales</taxon>
        <taxon>Streptomycetaceae</taxon>
        <taxon>Streptomyces</taxon>
    </lineage>
</organism>
<evidence type="ECO:0000313" key="2">
    <source>
        <dbReference type="EMBL" id="GAA0626127.1"/>
    </source>
</evidence>
<comment type="caution">
    <text evidence="2">The sequence shown here is derived from an EMBL/GenBank/DDBJ whole genome shotgun (WGS) entry which is preliminary data.</text>
</comment>
<dbReference type="GO" id="GO:0005524">
    <property type="term" value="F:ATP binding"/>
    <property type="evidence" value="ECO:0007669"/>
    <property type="project" value="UniProtKB-KW"/>
</dbReference>
<dbReference type="SUPFAM" id="SSF52540">
    <property type="entry name" value="P-loop containing nucleoside triphosphate hydrolases"/>
    <property type="match status" value="1"/>
</dbReference>
<protein>
    <submittedName>
        <fullName evidence="2">ATP-binding protein</fullName>
    </submittedName>
</protein>
<keyword evidence="2" id="KW-0067">ATP-binding</keyword>
<keyword evidence="3" id="KW-1185">Reference proteome</keyword>
<gene>
    <name evidence="2" type="ORF">GCM10010394_66040</name>
</gene>
<dbReference type="Pfam" id="PF05621">
    <property type="entry name" value="TniB"/>
    <property type="match status" value="1"/>
</dbReference>
<dbReference type="Gene3D" id="3.40.50.300">
    <property type="entry name" value="P-loop containing nucleotide triphosphate hydrolases"/>
    <property type="match status" value="1"/>
</dbReference>
<dbReference type="RefSeq" id="WP_344080409.1">
    <property type="nucleotide sequence ID" value="NZ_BAAACA010000063.1"/>
</dbReference>
<dbReference type="Proteomes" id="UP001500668">
    <property type="component" value="Unassembled WGS sequence"/>
</dbReference>
<feature type="compositionally biased region" description="Polar residues" evidence="1">
    <location>
        <begin position="1"/>
        <end position="15"/>
    </location>
</feature>